<dbReference type="AlphaFoldDB" id="A0A2T7WX61"/>
<accession>A0A2T7WX61</accession>
<dbReference type="PANTHER" id="PTHR30146">
    <property type="entry name" value="LACI-RELATED TRANSCRIPTIONAL REPRESSOR"/>
    <property type="match status" value="1"/>
</dbReference>
<dbReference type="Pfam" id="PF00356">
    <property type="entry name" value="LacI"/>
    <property type="match status" value="1"/>
</dbReference>
<evidence type="ECO:0000259" key="4">
    <source>
        <dbReference type="PROSITE" id="PS50932"/>
    </source>
</evidence>
<evidence type="ECO:0000256" key="3">
    <source>
        <dbReference type="ARBA" id="ARBA00023163"/>
    </source>
</evidence>
<comment type="caution">
    <text evidence="5">The sequence shown here is derived from an EMBL/GenBank/DDBJ whole genome shotgun (WGS) entry which is preliminary data.</text>
</comment>
<name>A0A2T7WX61_MICTE</name>
<dbReference type="InterPro" id="IPR028082">
    <property type="entry name" value="Peripla_BP_I"/>
</dbReference>
<dbReference type="InterPro" id="IPR046335">
    <property type="entry name" value="LacI/GalR-like_sensor"/>
</dbReference>
<sequence length="337" mass="35542">MSGIADVARLAGVSKSTASRALTGGGYVSDDTRRRVTDAAASLGYVPSTSAVSLATGRTRTIALIVPKVNRWYFGSIVEGVERTLIPLGYDVTLYVAEPGSNDRESLYSTYLARKRFDGIIAVALEPDDADLERLANIGKPVVSIGNALTGVPTLGLDNIAITRIITQHLIALGHTDIAFVGSTPPTDAPAKDVDERSIGYRNAMNDHGLAVRIRNVPSTLTITDAYAAAASFLADAASRPTGVVAACDEVAIGVIIAARRMGISVPTELSVVGIDGHDYAEMFSLTTIEQFPEAQGVEATRILVSMIEGTGEPSWRTEADTRLVVRTSTAPPRASN</sequence>
<evidence type="ECO:0000313" key="6">
    <source>
        <dbReference type="Proteomes" id="UP000244649"/>
    </source>
</evidence>
<evidence type="ECO:0000313" key="5">
    <source>
        <dbReference type="EMBL" id="PVE79377.1"/>
    </source>
</evidence>
<keyword evidence="2" id="KW-0238">DNA-binding</keyword>
<dbReference type="PROSITE" id="PS00356">
    <property type="entry name" value="HTH_LACI_1"/>
    <property type="match status" value="1"/>
</dbReference>
<keyword evidence="1" id="KW-0805">Transcription regulation</keyword>
<dbReference type="PANTHER" id="PTHR30146:SF109">
    <property type="entry name" value="HTH-TYPE TRANSCRIPTIONAL REGULATOR GALS"/>
    <property type="match status" value="1"/>
</dbReference>
<dbReference type="InterPro" id="IPR010982">
    <property type="entry name" value="Lambda_DNA-bd_dom_sf"/>
</dbReference>
<dbReference type="PROSITE" id="PS50932">
    <property type="entry name" value="HTH_LACI_2"/>
    <property type="match status" value="1"/>
</dbReference>
<dbReference type="InterPro" id="IPR000843">
    <property type="entry name" value="HTH_LacI"/>
</dbReference>
<dbReference type="RefSeq" id="WP_116536312.1">
    <property type="nucleotide sequence ID" value="NZ_QDFT01000002.1"/>
</dbReference>
<dbReference type="Proteomes" id="UP000244649">
    <property type="component" value="Unassembled WGS sequence"/>
</dbReference>
<feature type="domain" description="HTH lacI-type" evidence="4">
    <location>
        <begin position="2"/>
        <end position="56"/>
    </location>
</feature>
<keyword evidence="3" id="KW-0804">Transcription</keyword>
<dbReference type="CDD" id="cd01392">
    <property type="entry name" value="HTH_LacI"/>
    <property type="match status" value="1"/>
</dbReference>
<evidence type="ECO:0000256" key="2">
    <source>
        <dbReference type="ARBA" id="ARBA00023125"/>
    </source>
</evidence>
<dbReference type="SUPFAM" id="SSF53822">
    <property type="entry name" value="Periplasmic binding protein-like I"/>
    <property type="match status" value="1"/>
</dbReference>
<dbReference type="Gene3D" id="1.10.260.40">
    <property type="entry name" value="lambda repressor-like DNA-binding domains"/>
    <property type="match status" value="1"/>
</dbReference>
<dbReference type="SMART" id="SM00354">
    <property type="entry name" value="HTH_LACI"/>
    <property type="match status" value="1"/>
</dbReference>
<dbReference type="Gene3D" id="3.40.50.2300">
    <property type="match status" value="2"/>
</dbReference>
<proteinExistence type="predicted"/>
<protein>
    <submittedName>
        <fullName evidence="5">LacI family transcriptional regulator</fullName>
    </submittedName>
</protein>
<evidence type="ECO:0000256" key="1">
    <source>
        <dbReference type="ARBA" id="ARBA00023015"/>
    </source>
</evidence>
<dbReference type="SUPFAM" id="SSF47413">
    <property type="entry name" value="lambda repressor-like DNA-binding domains"/>
    <property type="match status" value="1"/>
</dbReference>
<gene>
    <name evidence="5" type="ORF">DC432_01070</name>
</gene>
<dbReference type="GO" id="GO:0003700">
    <property type="term" value="F:DNA-binding transcription factor activity"/>
    <property type="evidence" value="ECO:0007669"/>
    <property type="project" value="TreeGrafter"/>
</dbReference>
<dbReference type="EMBL" id="QDFT01000002">
    <property type="protein sequence ID" value="PVE79377.1"/>
    <property type="molecule type" value="Genomic_DNA"/>
</dbReference>
<organism evidence="5 6">
    <name type="scientific">Microbacterium testaceum</name>
    <name type="common">Aureobacterium testaceum</name>
    <name type="synonym">Brevibacterium testaceum</name>
    <dbReference type="NCBI Taxonomy" id="2033"/>
    <lineage>
        <taxon>Bacteria</taxon>
        <taxon>Bacillati</taxon>
        <taxon>Actinomycetota</taxon>
        <taxon>Actinomycetes</taxon>
        <taxon>Micrococcales</taxon>
        <taxon>Microbacteriaceae</taxon>
        <taxon>Microbacterium</taxon>
    </lineage>
</organism>
<dbReference type="Pfam" id="PF13377">
    <property type="entry name" value="Peripla_BP_3"/>
    <property type="match status" value="1"/>
</dbReference>
<dbReference type="CDD" id="cd06267">
    <property type="entry name" value="PBP1_LacI_sugar_binding-like"/>
    <property type="match status" value="1"/>
</dbReference>
<reference evidence="5 6" key="1">
    <citation type="submission" date="2018-04" db="EMBL/GenBank/DDBJ databases">
        <authorList>
            <person name="Go L.Y."/>
            <person name="Mitchell J.A."/>
        </authorList>
    </citation>
    <scope>NUCLEOTIDE SEQUENCE [LARGE SCALE GENOMIC DNA]</scope>
    <source>
        <strain evidence="5 6">TPD7010</strain>
    </source>
</reference>
<dbReference type="GO" id="GO:0000976">
    <property type="term" value="F:transcription cis-regulatory region binding"/>
    <property type="evidence" value="ECO:0007669"/>
    <property type="project" value="TreeGrafter"/>
</dbReference>